<evidence type="ECO:0000313" key="9">
    <source>
        <dbReference type="RefSeq" id="XP_030526732.1"/>
    </source>
</evidence>
<feature type="region of interest" description="Disordered" evidence="6">
    <location>
        <begin position="21"/>
        <end position="55"/>
    </location>
</feature>
<dbReference type="Pfam" id="PF13837">
    <property type="entry name" value="Myb_DNA-bind_4"/>
    <property type="match status" value="2"/>
</dbReference>
<dbReference type="SMART" id="SM00717">
    <property type="entry name" value="SANT"/>
    <property type="match status" value="2"/>
</dbReference>
<comment type="subcellular location">
    <subcellularLocation>
        <location evidence="1">Nucleus</location>
    </subcellularLocation>
</comment>
<dbReference type="KEGG" id="rarg:115738283"/>
<dbReference type="GO" id="GO:0003677">
    <property type="term" value="F:DNA binding"/>
    <property type="evidence" value="ECO:0007669"/>
    <property type="project" value="UniProtKB-KW"/>
</dbReference>
<dbReference type="GeneID" id="115738283"/>
<dbReference type="PANTHER" id="PTHR21654">
    <property type="entry name" value="FI21293P1"/>
    <property type="match status" value="1"/>
</dbReference>
<feature type="compositionally biased region" description="Low complexity" evidence="6">
    <location>
        <begin position="41"/>
        <end position="51"/>
    </location>
</feature>
<evidence type="ECO:0000256" key="3">
    <source>
        <dbReference type="ARBA" id="ARBA00023125"/>
    </source>
</evidence>
<keyword evidence="3" id="KW-0238">DNA-binding</keyword>
<proteinExistence type="predicted"/>
<dbReference type="Gene3D" id="1.10.10.60">
    <property type="entry name" value="Homeodomain-like"/>
    <property type="match status" value="2"/>
</dbReference>
<feature type="region of interest" description="Disordered" evidence="6">
    <location>
        <begin position="243"/>
        <end position="271"/>
    </location>
</feature>
<feature type="domain" description="Myb-like" evidence="7">
    <location>
        <begin position="407"/>
        <end position="472"/>
    </location>
</feature>
<evidence type="ECO:0000256" key="1">
    <source>
        <dbReference type="ARBA" id="ARBA00004123"/>
    </source>
</evidence>
<dbReference type="RefSeq" id="XP_030526732.1">
    <property type="nucleotide sequence ID" value="XM_030670872.2"/>
</dbReference>
<accession>A0A8B8NW20</accession>
<reference evidence="9" key="1">
    <citation type="submission" date="2025-08" db="UniProtKB">
        <authorList>
            <consortium name="RefSeq"/>
        </authorList>
    </citation>
    <scope>IDENTIFICATION</scope>
    <source>
        <tissue evidence="9">Leaf</tissue>
    </source>
</reference>
<dbReference type="GO" id="GO:0005634">
    <property type="term" value="C:nucleus"/>
    <property type="evidence" value="ECO:0007669"/>
    <property type="project" value="UniProtKB-SubCell"/>
</dbReference>
<dbReference type="InterPro" id="IPR001005">
    <property type="entry name" value="SANT/Myb"/>
</dbReference>
<dbReference type="GO" id="GO:0006355">
    <property type="term" value="P:regulation of DNA-templated transcription"/>
    <property type="evidence" value="ECO:0007669"/>
    <property type="project" value="UniProtKB-ARBA"/>
</dbReference>
<dbReference type="Proteomes" id="UP000827889">
    <property type="component" value="Chromosome 8"/>
</dbReference>
<evidence type="ECO:0000259" key="7">
    <source>
        <dbReference type="PROSITE" id="PS50090"/>
    </source>
</evidence>
<keyword evidence="5" id="KW-0539">Nucleus</keyword>
<dbReference type="InterPro" id="IPR044822">
    <property type="entry name" value="Myb_DNA-bind_4"/>
</dbReference>
<dbReference type="OrthoDB" id="1919525at2759"/>
<feature type="domain" description="Myb-like" evidence="7">
    <location>
        <begin position="112"/>
        <end position="177"/>
    </location>
</feature>
<evidence type="ECO:0000256" key="4">
    <source>
        <dbReference type="ARBA" id="ARBA00023163"/>
    </source>
</evidence>
<evidence type="ECO:0000256" key="5">
    <source>
        <dbReference type="ARBA" id="ARBA00023242"/>
    </source>
</evidence>
<keyword evidence="4" id="KW-0804">Transcription</keyword>
<evidence type="ECO:0000256" key="6">
    <source>
        <dbReference type="SAM" id="MobiDB-lite"/>
    </source>
</evidence>
<dbReference type="CDD" id="cd12203">
    <property type="entry name" value="GT1"/>
    <property type="match status" value="2"/>
</dbReference>
<protein>
    <submittedName>
        <fullName evidence="9">Trihelix transcription factor PTL-like</fullName>
    </submittedName>
</protein>
<organism evidence="8 9">
    <name type="scientific">Rhodamnia argentea</name>
    <dbReference type="NCBI Taxonomy" id="178133"/>
    <lineage>
        <taxon>Eukaryota</taxon>
        <taxon>Viridiplantae</taxon>
        <taxon>Streptophyta</taxon>
        <taxon>Embryophyta</taxon>
        <taxon>Tracheophyta</taxon>
        <taxon>Spermatophyta</taxon>
        <taxon>Magnoliopsida</taxon>
        <taxon>eudicotyledons</taxon>
        <taxon>Gunneridae</taxon>
        <taxon>Pentapetalae</taxon>
        <taxon>rosids</taxon>
        <taxon>malvids</taxon>
        <taxon>Myrtales</taxon>
        <taxon>Myrtaceae</taxon>
        <taxon>Myrtoideae</taxon>
        <taxon>Myrteae</taxon>
        <taxon>Australasian group</taxon>
        <taxon>Rhodamnia</taxon>
    </lineage>
</organism>
<sequence length="503" mass="57304">MDDQYGLPDLRQLMATRTAQFSSLLHLEPPPPPPRATVHTSFSPSSPPSSSHYEPTVGMLSTALANPNAHNSTHPYAAASAGTPPPPSALTGGFDIFECGSYRSDMIGAAGTSSIGSSRWPRQETLTLLEIRSRLDPKFKEANQKGPLWDEVSRMMSEEHGYNRSGKKCREKFENLYKYYKKTKEGKAGRQDGKNYRFFRQLEAIYGESTTANRKPSSDNSSLVSNISFYPAPNNISSHAIQDQAPQREMSLSFSNSSSHELETASSSENNEEDLSAIAFMMNSGHSSEKKKRLVSESDSSKRSKKGWKGKVKHFVDSQMRDIIEKQEAWMENMLKTIELKEQERVCREMEWKREETARFDCERELWAKQRVWIEARDTALMEALRKFTGQELAILLPPKDLNTAKEEEQSTNSFSEAEMLTLIQLITSLEPGFQECGFSREGFWDVISEKMACLGYNRSAGECQEKWENVKNSFRKITEWNKKQREDFSRSQNLFFHQLHNS</sequence>
<evidence type="ECO:0000313" key="8">
    <source>
        <dbReference type="Proteomes" id="UP000827889"/>
    </source>
</evidence>
<dbReference type="PROSITE" id="PS50090">
    <property type="entry name" value="MYB_LIKE"/>
    <property type="match status" value="2"/>
</dbReference>
<name>A0A8B8NW20_9MYRT</name>
<feature type="region of interest" description="Disordered" evidence="6">
    <location>
        <begin position="285"/>
        <end position="308"/>
    </location>
</feature>
<dbReference type="AlphaFoldDB" id="A0A8B8NW20"/>
<evidence type="ECO:0000256" key="2">
    <source>
        <dbReference type="ARBA" id="ARBA00023015"/>
    </source>
</evidence>
<keyword evidence="8" id="KW-1185">Reference proteome</keyword>
<feature type="compositionally biased region" description="Low complexity" evidence="6">
    <location>
        <begin position="251"/>
        <end position="269"/>
    </location>
</feature>
<dbReference type="FunFam" id="1.10.10.60:FF:000342">
    <property type="entry name" value="trihelix transcription factor PTL-like"/>
    <property type="match status" value="1"/>
</dbReference>
<dbReference type="PANTHER" id="PTHR21654:SF107">
    <property type="entry name" value="TRIHELIX TRANSCRIPTION FACTOR PTL-LIKE"/>
    <property type="match status" value="1"/>
</dbReference>
<gene>
    <name evidence="9" type="primary">LOC115738283</name>
</gene>
<keyword evidence="2" id="KW-0805">Transcription regulation</keyword>